<keyword evidence="3" id="KW-1185">Reference proteome</keyword>
<protein>
    <submittedName>
        <fullName evidence="2">Thiolase</fullName>
    </submittedName>
</protein>
<dbReference type="SUPFAM" id="SSF53901">
    <property type="entry name" value="Thiolase-like"/>
    <property type="match status" value="2"/>
</dbReference>
<accession>A0A545AUV8</accession>
<dbReference type="EMBL" id="VIRS01000006">
    <property type="protein sequence ID" value="TQS45116.1"/>
    <property type="molecule type" value="Genomic_DNA"/>
</dbReference>
<proteinExistence type="predicted"/>
<name>A0A545AUV8_9ACTN</name>
<dbReference type="InterPro" id="IPR055140">
    <property type="entry name" value="Thiolase_C_2"/>
</dbReference>
<dbReference type="Pfam" id="PF22691">
    <property type="entry name" value="Thiolase_C_1"/>
    <property type="match status" value="1"/>
</dbReference>
<dbReference type="GO" id="GO:0016747">
    <property type="term" value="F:acyltransferase activity, transferring groups other than amino-acyl groups"/>
    <property type="evidence" value="ECO:0007669"/>
    <property type="project" value="InterPro"/>
</dbReference>
<dbReference type="InParanoid" id="A0A545AUV8"/>
<dbReference type="PANTHER" id="PTHR42870:SF1">
    <property type="entry name" value="NON-SPECIFIC LIPID-TRANSFER PROTEIN-LIKE 2"/>
    <property type="match status" value="1"/>
</dbReference>
<comment type="caution">
    <text evidence="2">The sequence shown here is derived from an EMBL/GenBank/DDBJ whole genome shotgun (WGS) entry which is preliminary data.</text>
</comment>
<dbReference type="OrthoDB" id="3208853at2"/>
<organism evidence="2 3">
    <name type="scientific">Cryptosporangium phraense</name>
    <dbReference type="NCBI Taxonomy" id="2593070"/>
    <lineage>
        <taxon>Bacteria</taxon>
        <taxon>Bacillati</taxon>
        <taxon>Actinomycetota</taxon>
        <taxon>Actinomycetes</taxon>
        <taxon>Cryptosporangiales</taxon>
        <taxon>Cryptosporangiaceae</taxon>
        <taxon>Cryptosporangium</taxon>
    </lineage>
</organism>
<dbReference type="Proteomes" id="UP000317982">
    <property type="component" value="Unassembled WGS sequence"/>
</dbReference>
<dbReference type="InterPro" id="IPR016039">
    <property type="entry name" value="Thiolase-like"/>
</dbReference>
<evidence type="ECO:0000259" key="1">
    <source>
        <dbReference type="Pfam" id="PF22691"/>
    </source>
</evidence>
<evidence type="ECO:0000313" key="2">
    <source>
        <dbReference type="EMBL" id="TQS45116.1"/>
    </source>
</evidence>
<dbReference type="RefSeq" id="WP_142704565.1">
    <property type="nucleotide sequence ID" value="NZ_VIRS01000006.1"/>
</dbReference>
<evidence type="ECO:0000313" key="3">
    <source>
        <dbReference type="Proteomes" id="UP000317982"/>
    </source>
</evidence>
<dbReference type="PIRSF" id="PIRSF000429">
    <property type="entry name" value="Ac-CoA_Ac_transf"/>
    <property type="match status" value="1"/>
</dbReference>
<dbReference type="Gene3D" id="3.40.47.10">
    <property type="match status" value="1"/>
</dbReference>
<dbReference type="AlphaFoldDB" id="A0A545AUV8"/>
<gene>
    <name evidence="2" type="ORF">FL583_11500</name>
</gene>
<sequence length="380" mass="39833">MTRGPVAIVGAAESERIGIVPDMSALELNADASARAIKDAGLDRSDIDGVASTGPFATELAYSLGLTPRWIDNTSVGGCSYFLHLRHAAAAIASGLATTVLISHGESGRSQVGSDPLVFPPSSPMGQFEIPYGVAGFASTFTITGLRFMKERDVNHEQLAAVPVAQRRWAAANPRAFARDPLTVDDVLRSPLIAYPFHRLECCLVTDGGGALVVTSAERAADLRQPPVYVLGTGEAMEHTIVSQMADFTSSAAFRRSGGMAFAEAQLRPSDIDHLMIYDAFAHVPLYGLEDLGFVGRGEAGAFVADGHTSPGGSLPMNTNGGGLSYTHTGQYGMFALQESVRQVRGEAAAQVPGVEVSFAQGVGGAFQYAGSAVLARRLS</sequence>
<dbReference type="InterPro" id="IPR002155">
    <property type="entry name" value="Thiolase"/>
</dbReference>
<reference evidence="2 3" key="1">
    <citation type="submission" date="2019-07" db="EMBL/GenBank/DDBJ databases">
        <title>Cryptosporangium phraense sp. nov., isolated from plant litter.</title>
        <authorList>
            <person name="Suriyachadkun C."/>
        </authorList>
    </citation>
    <scope>NUCLEOTIDE SEQUENCE [LARGE SCALE GENOMIC DNA]</scope>
    <source>
        <strain evidence="2 3">A-T 5661</strain>
    </source>
</reference>
<dbReference type="CDD" id="cd00829">
    <property type="entry name" value="SCP-x_thiolase"/>
    <property type="match status" value="1"/>
</dbReference>
<feature type="domain" description="Thiolase C-terminal" evidence="1">
    <location>
        <begin position="234"/>
        <end position="377"/>
    </location>
</feature>
<dbReference type="PANTHER" id="PTHR42870">
    <property type="entry name" value="ACETYL-COA C-ACETYLTRANSFERASE"/>
    <property type="match status" value="1"/>
</dbReference>